<accession>A0A816F8R6</accession>
<feature type="signal peptide" evidence="1">
    <location>
        <begin position="1"/>
        <end position="21"/>
    </location>
</feature>
<dbReference type="AlphaFoldDB" id="A0A816F8R6"/>
<reference evidence="2" key="1">
    <citation type="submission" date="2021-02" db="EMBL/GenBank/DDBJ databases">
        <authorList>
            <person name="Nowell W R."/>
        </authorList>
    </citation>
    <scope>NUCLEOTIDE SEQUENCE</scope>
</reference>
<comment type="caution">
    <text evidence="2">The sequence shown here is derived from an EMBL/GenBank/DDBJ whole genome shotgun (WGS) entry which is preliminary data.</text>
</comment>
<keyword evidence="3" id="KW-1185">Reference proteome</keyword>
<dbReference type="EMBL" id="CAJNOR010010771">
    <property type="protein sequence ID" value="CAF1656537.1"/>
    <property type="molecule type" value="Genomic_DNA"/>
</dbReference>
<feature type="chain" id="PRO_5032268036" evidence="1">
    <location>
        <begin position="22"/>
        <end position="336"/>
    </location>
</feature>
<name>A0A816F8R6_ADIRI</name>
<evidence type="ECO:0000256" key="1">
    <source>
        <dbReference type="SAM" id="SignalP"/>
    </source>
</evidence>
<evidence type="ECO:0000313" key="3">
    <source>
        <dbReference type="Proteomes" id="UP000663828"/>
    </source>
</evidence>
<keyword evidence="1" id="KW-0732">Signal</keyword>
<gene>
    <name evidence="2" type="ORF">XAT740_LOCUS56020</name>
</gene>
<organism evidence="2 3">
    <name type="scientific">Adineta ricciae</name>
    <name type="common">Rotifer</name>
    <dbReference type="NCBI Taxonomy" id="249248"/>
    <lineage>
        <taxon>Eukaryota</taxon>
        <taxon>Metazoa</taxon>
        <taxon>Spiralia</taxon>
        <taxon>Gnathifera</taxon>
        <taxon>Rotifera</taxon>
        <taxon>Eurotatoria</taxon>
        <taxon>Bdelloidea</taxon>
        <taxon>Adinetida</taxon>
        <taxon>Adinetidae</taxon>
        <taxon>Adineta</taxon>
    </lineage>
</organism>
<dbReference type="Proteomes" id="UP000663828">
    <property type="component" value="Unassembled WGS sequence"/>
</dbReference>
<protein>
    <submittedName>
        <fullName evidence="2">Uncharacterized protein</fullName>
    </submittedName>
</protein>
<evidence type="ECO:0000313" key="2">
    <source>
        <dbReference type="EMBL" id="CAF1656537.1"/>
    </source>
</evidence>
<feature type="non-terminal residue" evidence="2">
    <location>
        <position position="336"/>
    </location>
</feature>
<sequence>MLCHTYELLLFLVQTIRLYEAKVGGTGPGSSNIFSPDLTDFDAYGNKAAANDYMTVLVQPESQTVIVQFAPYNYSVPAITCTFGTPSFYIYSVAVGRNQVAKQFVFNGEDSTGNAFLGIAVYNSSSPCTFTWYTRQISNTHQEFSVINVDPTGSVAYGAISKVFFVYQLTSPYSQINNHTLPDIGFMPHAIDVQGSSVVLAGYTNASLTAPELFKPVVYLMDTSGSIKDTWNYTASNGSWQEGLTNLGADSYAARFDMSIDISDTGGLVLVGIQSINTAFTFSINNVNSPTNLALVNSISNGKTAVGFGKAVAFLDSAGTTAAILNNIYTVLDYEW</sequence>
<proteinExistence type="predicted"/>